<evidence type="ECO:0000256" key="8">
    <source>
        <dbReference type="ARBA" id="ARBA00022723"/>
    </source>
</evidence>
<evidence type="ECO:0000256" key="17">
    <source>
        <dbReference type="ARBA" id="ARBA00023160"/>
    </source>
</evidence>
<keyword evidence="9 18" id="KW-0256">Endoplasmic reticulum</keyword>
<feature type="binding site" evidence="19">
    <location>
        <position position="264"/>
    </location>
    <ligand>
        <name>Zn(2+)</name>
        <dbReference type="ChEBI" id="CHEBI:29105"/>
        <label>1</label>
    </ligand>
</feature>
<comment type="function">
    <text evidence="18">Ceramide hydroxylase involved in the hydroxylation of sphingolipid-associated very long chain fatty acids. Postulated to hydroxylate the very long chain fatty acid of dihydroceramides and phytoceramides at C-2.</text>
</comment>
<evidence type="ECO:0000256" key="12">
    <source>
        <dbReference type="ARBA" id="ARBA00022989"/>
    </source>
</evidence>
<keyword evidence="17 18" id="KW-0275">Fatty acid biosynthesis</keyword>
<evidence type="ECO:0000256" key="7">
    <source>
        <dbReference type="ARBA" id="ARBA00022692"/>
    </source>
</evidence>
<dbReference type="EC" id="1.-.-.-" evidence="18"/>
<keyword evidence="5 18" id="KW-0444">Lipid biosynthesis</keyword>
<keyword evidence="12 21" id="KW-1133">Transmembrane helix</keyword>
<keyword evidence="6 20" id="KW-0349">Heme</keyword>
<evidence type="ECO:0000256" key="16">
    <source>
        <dbReference type="ARBA" id="ARBA00023136"/>
    </source>
</evidence>
<name>A0A9P5PCN7_9AGAR</name>
<evidence type="ECO:0000256" key="9">
    <source>
        <dbReference type="ARBA" id="ARBA00022824"/>
    </source>
</evidence>
<dbReference type="GO" id="GO:0005789">
    <property type="term" value="C:endoplasmic reticulum membrane"/>
    <property type="evidence" value="ECO:0007669"/>
    <property type="project" value="UniProtKB-SubCell"/>
</dbReference>
<dbReference type="PANTHER" id="PTHR12863:SF1">
    <property type="entry name" value="FATTY ACID 2-HYDROXYLASE"/>
    <property type="match status" value="1"/>
</dbReference>
<evidence type="ECO:0000256" key="15">
    <source>
        <dbReference type="ARBA" id="ARBA00023098"/>
    </source>
</evidence>
<dbReference type="Proteomes" id="UP000772434">
    <property type="component" value="Unassembled WGS sequence"/>
</dbReference>
<keyword evidence="7 21" id="KW-0812">Transmembrane</keyword>
<evidence type="ECO:0000256" key="20">
    <source>
        <dbReference type="PIRSR" id="PIRSR005149-50"/>
    </source>
</evidence>
<dbReference type="InterPro" id="IPR006694">
    <property type="entry name" value="Fatty_acid_hydroxylase"/>
</dbReference>
<dbReference type="Pfam" id="PF04116">
    <property type="entry name" value="FA_hydroxylase"/>
    <property type="match status" value="1"/>
</dbReference>
<feature type="binding site" description="axial binding residue" evidence="20">
    <location>
        <position position="67"/>
    </location>
    <ligand>
        <name>heme</name>
        <dbReference type="ChEBI" id="CHEBI:30413"/>
    </ligand>
    <ligandPart>
        <name>Fe</name>
        <dbReference type="ChEBI" id="CHEBI:18248"/>
    </ligandPart>
</feature>
<evidence type="ECO:0000259" key="22">
    <source>
        <dbReference type="PROSITE" id="PS50255"/>
    </source>
</evidence>
<keyword evidence="14 18" id="KW-0408">Iron</keyword>
<protein>
    <recommendedName>
        <fullName evidence="18">Ceramide very long chain fatty acid hydroxylase</fullName>
        <ecNumber evidence="18">1.-.-.-</ecNumber>
    </recommendedName>
</protein>
<evidence type="ECO:0000313" key="23">
    <source>
        <dbReference type="EMBL" id="KAF9059680.1"/>
    </source>
</evidence>
<dbReference type="AlphaFoldDB" id="A0A9P5PCN7"/>
<gene>
    <name evidence="23" type="ORF">BDP27DRAFT_1238233</name>
</gene>
<evidence type="ECO:0000256" key="6">
    <source>
        <dbReference type="ARBA" id="ARBA00022617"/>
    </source>
</evidence>
<keyword evidence="10 18" id="KW-0276">Fatty acid metabolism</keyword>
<proteinExistence type="inferred from homology"/>
<evidence type="ECO:0000256" key="2">
    <source>
        <dbReference type="ARBA" id="ARBA00004991"/>
    </source>
</evidence>
<comment type="caution">
    <text evidence="23">The sequence shown here is derived from an EMBL/GenBank/DDBJ whole genome shotgun (WGS) entry which is preliminary data.</text>
</comment>
<dbReference type="PROSITE" id="PS50255">
    <property type="entry name" value="CYTOCHROME_B5_2"/>
    <property type="match status" value="1"/>
</dbReference>
<dbReference type="GO" id="GO:0020037">
    <property type="term" value="F:heme binding"/>
    <property type="evidence" value="ECO:0007669"/>
    <property type="project" value="InterPro"/>
</dbReference>
<feature type="binding site" evidence="19">
    <location>
        <position position="323"/>
    </location>
    <ligand>
        <name>Zn(2+)</name>
        <dbReference type="ChEBI" id="CHEBI:29105"/>
        <label>1</label>
    </ligand>
</feature>
<comment type="pathway">
    <text evidence="2">Sphingolipid metabolism.</text>
</comment>
<evidence type="ECO:0000256" key="11">
    <source>
        <dbReference type="ARBA" id="ARBA00022833"/>
    </source>
</evidence>
<dbReference type="InterPro" id="IPR036400">
    <property type="entry name" value="Cyt_B5-like_heme/steroid_sf"/>
</dbReference>
<feature type="transmembrane region" description="Helical" evidence="21">
    <location>
        <begin position="207"/>
        <end position="232"/>
    </location>
</feature>
<keyword evidence="15 18" id="KW-0443">Lipid metabolism</keyword>
<dbReference type="PANTHER" id="PTHR12863">
    <property type="entry name" value="FATTY ACID HYDROXYLASE"/>
    <property type="match status" value="1"/>
</dbReference>
<comment type="cofactor">
    <cofactor evidence="20">
        <name>Fe cation</name>
        <dbReference type="ChEBI" id="CHEBI:24875"/>
    </cofactor>
</comment>
<dbReference type="InterPro" id="IPR018506">
    <property type="entry name" value="Cyt_B5_heme-BS"/>
</dbReference>
<dbReference type="InterPro" id="IPR001199">
    <property type="entry name" value="Cyt_B5-like_heme/steroid-bd"/>
</dbReference>
<evidence type="ECO:0000256" key="10">
    <source>
        <dbReference type="ARBA" id="ARBA00022832"/>
    </source>
</evidence>
<evidence type="ECO:0000256" key="3">
    <source>
        <dbReference type="ARBA" id="ARBA00005189"/>
    </source>
</evidence>
<accession>A0A9P5PCN7</accession>
<evidence type="ECO:0000256" key="4">
    <source>
        <dbReference type="ARBA" id="ARBA00005747"/>
    </source>
</evidence>
<dbReference type="GO" id="GO:0005506">
    <property type="term" value="F:iron ion binding"/>
    <property type="evidence" value="ECO:0007669"/>
    <property type="project" value="UniProtKB-UniRule"/>
</dbReference>
<feature type="transmembrane region" description="Helical" evidence="21">
    <location>
        <begin position="167"/>
        <end position="187"/>
    </location>
</feature>
<dbReference type="PIRSF" id="PIRSF005149">
    <property type="entry name" value="IPC-B_HD"/>
    <property type="match status" value="1"/>
</dbReference>
<keyword evidence="16 18" id="KW-0472">Membrane</keyword>
<dbReference type="OrthoDB" id="2204368at2759"/>
<dbReference type="SUPFAM" id="SSF55856">
    <property type="entry name" value="Cytochrome b5-like heme/steroid binding domain"/>
    <property type="match status" value="1"/>
</dbReference>
<organism evidence="23 24">
    <name type="scientific">Rhodocollybia butyracea</name>
    <dbReference type="NCBI Taxonomy" id="206335"/>
    <lineage>
        <taxon>Eukaryota</taxon>
        <taxon>Fungi</taxon>
        <taxon>Dikarya</taxon>
        <taxon>Basidiomycota</taxon>
        <taxon>Agaricomycotina</taxon>
        <taxon>Agaricomycetes</taxon>
        <taxon>Agaricomycetidae</taxon>
        <taxon>Agaricales</taxon>
        <taxon>Marasmiineae</taxon>
        <taxon>Omphalotaceae</taxon>
        <taxon>Rhodocollybia</taxon>
    </lineage>
</organism>
<feature type="transmembrane region" description="Helical" evidence="21">
    <location>
        <begin position="252"/>
        <end position="269"/>
    </location>
</feature>
<evidence type="ECO:0000256" key="19">
    <source>
        <dbReference type="PIRSR" id="PIRSR005149-1"/>
    </source>
</evidence>
<keyword evidence="8 18" id="KW-0479">Metal-binding</keyword>
<dbReference type="Gene3D" id="3.10.120.10">
    <property type="entry name" value="Cytochrome b5-like heme/steroid binding domain"/>
    <property type="match status" value="1"/>
</dbReference>
<evidence type="ECO:0000256" key="18">
    <source>
        <dbReference type="PIRNR" id="PIRNR005149"/>
    </source>
</evidence>
<feature type="domain" description="Cytochrome b5 heme-binding" evidence="22">
    <location>
        <begin position="5"/>
        <end position="84"/>
    </location>
</feature>
<dbReference type="EMBL" id="JADNRY010000284">
    <property type="protein sequence ID" value="KAF9059680.1"/>
    <property type="molecule type" value="Genomic_DNA"/>
</dbReference>
<evidence type="ECO:0000256" key="14">
    <source>
        <dbReference type="ARBA" id="ARBA00023004"/>
    </source>
</evidence>
<feature type="binding site" evidence="19">
    <location>
        <position position="341"/>
    </location>
    <ligand>
        <name>Zn(2+)</name>
        <dbReference type="ChEBI" id="CHEBI:29105"/>
        <label>1</label>
    </ligand>
</feature>
<evidence type="ECO:0000256" key="5">
    <source>
        <dbReference type="ARBA" id="ARBA00022516"/>
    </source>
</evidence>
<evidence type="ECO:0000256" key="1">
    <source>
        <dbReference type="ARBA" id="ARBA00004477"/>
    </source>
</evidence>
<dbReference type="SMART" id="SM01117">
    <property type="entry name" value="Cyt-b5"/>
    <property type="match status" value="1"/>
</dbReference>
<feature type="binding site" evidence="19">
    <location>
        <position position="265"/>
    </location>
    <ligand>
        <name>Zn(2+)</name>
        <dbReference type="ChEBI" id="CHEBI:29105"/>
        <label>1</label>
    </ligand>
</feature>
<dbReference type="Pfam" id="PF00173">
    <property type="entry name" value="Cyt-b5"/>
    <property type="match status" value="1"/>
</dbReference>
<feature type="binding site" evidence="19">
    <location>
        <position position="319"/>
    </location>
    <ligand>
        <name>Zn(2+)</name>
        <dbReference type="ChEBI" id="CHEBI:29105"/>
        <label>1</label>
    </ligand>
</feature>
<reference evidence="23" key="1">
    <citation type="submission" date="2020-11" db="EMBL/GenBank/DDBJ databases">
        <authorList>
            <consortium name="DOE Joint Genome Institute"/>
            <person name="Ahrendt S."/>
            <person name="Riley R."/>
            <person name="Andreopoulos W."/>
            <person name="Labutti K."/>
            <person name="Pangilinan J."/>
            <person name="Ruiz-Duenas F.J."/>
            <person name="Barrasa J.M."/>
            <person name="Sanchez-Garcia M."/>
            <person name="Camarero S."/>
            <person name="Miyauchi S."/>
            <person name="Serrano A."/>
            <person name="Linde D."/>
            <person name="Babiker R."/>
            <person name="Drula E."/>
            <person name="Ayuso-Fernandez I."/>
            <person name="Pacheco R."/>
            <person name="Padilla G."/>
            <person name="Ferreira P."/>
            <person name="Barriuso J."/>
            <person name="Kellner H."/>
            <person name="Castanera R."/>
            <person name="Alfaro M."/>
            <person name="Ramirez L."/>
            <person name="Pisabarro A.G."/>
            <person name="Kuo A."/>
            <person name="Tritt A."/>
            <person name="Lipzen A."/>
            <person name="He G."/>
            <person name="Yan M."/>
            <person name="Ng V."/>
            <person name="Cullen D."/>
            <person name="Martin F."/>
            <person name="Rosso M.-N."/>
            <person name="Henrissat B."/>
            <person name="Hibbett D."/>
            <person name="Martinez A.T."/>
            <person name="Grigoriev I.V."/>
        </authorList>
    </citation>
    <scope>NUCLEOTIDE SEQUENCE</scope>
    <source>
        <strain evidence="23">AH 40177</strain>
    </source>
</reference>
<dbReference type="InterPro" id="IPR014430">
    <property type="entry name" value="Scs7"/>
</dbReference>
<feature type="binding site" evidence="19">
    <location>
        <position position="261"/>
    </location>
    <ligand>
        <name>Zn(2+)</name>
        <dbReference type="ChEBI" id="CHEBI:29105"/>
        <label>1</label>
    </ligand>
</feature>
<feature type="binding site" evidence="19">
    <location>
        <position position="342"/>
    </location>
    <ligand>
        <name>Zn(2+)</name>
        <dbReference type="ChEBI" id="CHEBI:29105"/>
        <label>1</label>
    </ligand>
</feature>
<feature type="binding site" description="axial binding residue" evidence="20">
    <location>
        <position position="40"/>
    </location>
    <ligand>
        <name>heme</name>
        <dbReference type="ChEBI" id="CHEBI:30413"/>
    </ligand>
    <ligandPart>
        <name>Fe</name>
        <dbReference type="ChEBI" id="CHEBI:18248"/>
    </ligandPart>
</feature>
<feature type="binding site" evidence="19">
    <location>
        <position position="338"/>
    </location>
    <ligand>
        <name>Zn(2+)</name>
        <dbReference type="ChEBI" id="CHEBI:29105"/>
        <label>1</label>
    </ligand>
</feature>
<sequence length="376" mass="43831">MSKRVRILDVDDVSSHASSSSCWVSYKGKVYDITGFLADHPGGDDIILKYAGQDVEKVMRDETEHDHSESAYDILEEHVIGRLGCTDNIVREDWEATDDFDPDATDAAADLQKHQFLDLQKALLPQLWYANFSKAYYLRQVHQPRHLSESARLFGPDYLEVFTKSKWYVVPIFWLPIAIYLFLRSALQFTAPLPSFMVDPSLPLSGLANLPMASIYKTLICFFIGNFTWTLLEYFFHRFLFHVDYYLPDKPIFLLLHFLLHGVHHYVPMDRLRLVMPPPLFAMLEWPMTRLAYKLFPLPVANGIISGAFVFYILYDCMHYALHHTQLPAYLKEMKKYHLAHHYKNFDLGFGVTSKIWDVVFNTVLRYDFDYLDSIV</sequence>
<comment type="cofactor">
    <cofactor evidence="18 19">
        <name>Zn(2+)</name>
        <dbReference type="ChEBI" id="CHEBI:29105"/>
    </cofactor>
    <text evidence="18 19">Binds 2 Zn(2+) ions per subunit that likely form a catalytic dimetal center.</text>
</comment>
<comment type="pathway">
    <text evidence="3">Lipid metabolism.</text>
</comment>
<evidence type="ECO:0000313" key="24">
    <source>
        <dbReference type="Proteomes" id="UP000772434"/>
    </source>
</evidence>
<dbReference type="PROSITE" id="PS00191">
    <property type="entry name" value="CYTOCHROME_B5_1"/>
    <property type="match status" value="1"/>
</dbReference>
<keyword evidence="24" id="KW-1185">Reference proteome</keyword>
<comment type="similarity">
    <text evidence="4 18">Belongs to the sterol desaturase family. SCS7 subfamily.</text>
</comment>
<dbReference type="GO" id="GO:0080132">
    <property type="term" value="F:fatty acid 2-hydroxylase activity"/>
    <property type="evidence" value="ECO:0007669"/>
    <property type="project" value="InterPro"/>
</dbReference>
<dbReference type="FunFam" id="3.10.120.10:FF:000007">
    <property type="entry name" value="Sulfite oxidase, mitochondrial"/>
    <property type="match status" value="1"/>
</dbReference>
<feature type="binding site" evidence="19">
    <location>
        <position position="242"/>
    </location>
    <ligand>
        <name>Zn(2+)</name>
        <dbReference type="ChEBI" id="CHEBI:29105"/>
        <label>1</label>
    </ligand>
</feature>
<keyword evidence="11 19" id="KW-0862">Zinc</keyword>
<feature type="transmembrane region" description="Helical" evidence="21">
    <location>
        <begin position="295"/>
        <end position="315"/>
    </location>
</feature>
<dbReference type="PRINTS" id="PR00363">
    <property type="entry name" value="CYTOCHROMEB5"/>
</dbReference>
<evidence type="ECO:0000256" key="21">
    <source>
        <dbReference type="SAM" id="Phobius"/>
    </source>
</evidence>
<evidence type="ECO:0000256" key="13">
    <source>
        <dbReference type="ARBA" id="ARBA00023002"/>
    </source>
</evidence>
<dbReference type="GO" id="GO:0006633">
    <property type="term" value="P:fatty acid biosynthetic process"/>
    <property type="evidence" value="ECO:0007669"/>
    <property type="project" value="UniProtKB-KW"/>
</dbReference>
<comment type="subcellular location">
    <subcellularLocation>
        <location evidence="1">Endoplasmic reticulum membrane</location>
        <topology evidence="1">Multi-pass membrane protein</topology>
    </subcellularLocation>
</comment>
<feature type="binding site" evidence="19">
    <location>
        <position position="237"/>
    </location>
    <ligand>
        <name>Zn(2+)</name>
        <dbReference type="ChEBI" id="CHEBI:29105"/>
        <label>1</label>
    </ligand>
</feature>
<keyword evidence="13 18" id="KW-0560">Oxidoreductase</keyword>